<organism evidence="3">
    <name type="scientific">Drosophila sechellia</name>
    <name type="common">Fruit fly</name>
    <dbReference type="NCBI Taxonomy" id="7238"/>
    <lineage>
        <taxon>Eukaryota</taxon>
        <taxon>Metazoa</taxon>
        <taxon>Ecdysozoa</taxon>
        <taxon>Arthropoda</taxon>
        <taxon>Hexapoda</taxon>
        <taxon>Insecta</taxon>
        <taxon>Pterygota</taxon>
        <taxon>Neoptera</taxon>
        <taxon>Endopterygota</taxon>
        <taxon>Diptera</taxon>
        <taxon>Brachycera</taxon>
        <taxon>Muscomorpha</taxon>
        <taxon>Ephydroidea</taxon>
        <taxon>Drosophilidae</taxon>
        <taxon>Drosophila</taxon>
        <taxon>Sophophora</taxon>
    </lineage>
</organism>
<sequence>MRANWRHNRPASSSQHPAPNSTQINAGALVLMRQCVTGSQEMGIDSRELGAGCWASLIVRFISNGIDFIIGPIVGPKFWLTCKHMYLSDEFASSQNPVMLTEIEKRCINSSVKMGDMKM</sequence>
<name>B4I7E3_DROSE</name>
<evidence type="ECO:0000256" key="1">
    <source>
        <dbReference type="SAM" id="MobiDB-lite"/>
    </source>
</evidence>
<dbReference type="Proteomes" id="UP000001292">
    <property type="component" value="Unassembled WGS sequence"/>
</dbReference>
<dbReference type="AlphaFoldDB" id="B4I7E3"/>
<protein>
    <submittedName>
        <fullName evidence="2">GM23004</fullName>
    </submittedName>
</protein>
<feature type="region of interest" description="Disordered" evidence="1">
    <location>
        <begin position="1"/>
        <end position="21"/>
    </location>
</feature>
<feature type="compositionally biased region" description="Polar residues" evidence="1">
    <location>
        <begin position="10"/>
        <end position="21"/>
    </location>
</feature>
<reference evidence="2 3" key="1">
    <citation type="journal article" date="2007" name="Nature">
        <title>Evolution of genes and genomes on the Drosophila phylogeny.</title>
        <authorList>
            <consortium name="Drosophila 12 Genomes Consortium"/>
            <person name="Clark A.G."/>
            <person name="Eisen M.B."/>
            <person name="Smith D.R."/>
            <person name="Bergman C.M."/>
            <person name="Oliver B."/>
            <person name="Markow T.A."/>
            <person name="Kaufman T.C."/>
            <person name="Kellis M."/>
            <person name="Gelbart W."/>
            <person name="Iyer V.N."/>
            <person name="Pollard D.A."/>
            <person name="Sackton T.B."/>
            <person name="Larracuente A.M."/>
            <person name="Singh N.D."/>
            <person name="Abad J.P."/>
            <person name="Abt D.N."/>
            <person name="Adryan B."/>
            <person name="Aguade M."/>
            <person name="Akashi H."/>
            <person name="Anderson W.W."/>
            <person name="Aquadro C.F."/>
            <person name="Ardell D.H."/>
            <person name="Arguello R."/>
            <person name="Artieri C.G."/>
            <person name="Barbash D.A."/>
            <person name="Barker D."/>
            <person name="Barsanti P."/>
            <person name="Batterham P."/>
            <person name="Batzoglou S."/>
            <person name="Begun D."/>
            <person name="Bhutkar A."/>
            <person name="Blanco E."/>
            <person name="Bosak S.A."/>
            <person name="Bradley R.K."/>
            <person name="Brand A.D."/>
            <person name="Brent M.R."/>
            <person name="Brooks A.N."/>
            <person name="Brown R.H."/>
            <person name="Butlin R.K."/>
            <person name="Caggese C."/>
            <person name="Calvi B.R."/>
            <person name="Bernardo de Carvalho A."/>
            <person name="Caspi A."/>
            <person name="Castrezana S."/>
            <person name="Celniker S.E."/>
            <person name="Chang J.L."/>
            <person name="Chapple C."/>
            <person name="Chatterji S."/>
            <person name="Chinwalla A."/>
            <person name="Civetta A."/>
            <person name="Clifton S.W."/>
            <person name="Comeron J.M."/>
            <person name="Costello J.C."/>
            <person name="Coyne J.A."/>
            <person name="Daub J."/>
            <person name="David R.G."/>
            <person name="Delcher A.L."/>
            <person name="Delehaunty K."/>
            <person name="Do C.B."/>
            <person name="Ebling H."/>
            <person name="Edwards K."/>
            <person name="Eickbush T."/>
            <person name="Evans J.D."/>
            <person name="Filipski A."/>
            <person name="Findeiss S."/>
            <person name="Freyhult E."/>
            <person name="Fulton L."/>
            <person name="Fulton R."/>
            <person name="Garcia A.C."/>
            <person name="Gardiner A."/>
            <person name="Garfield D.A."/>
            <person name="Garvin B.E."/>
            <person name="Gibson G."/>
            <person name="Gilbert D."/>
            <person name="Gnerre S."/>
            <person name="Godfrey J."/>
            <person name="Good R."/>
            <person name="Gotea V."/>
            <person name="Gravely B."/>
            <person name="Greenberg A.J."/>
            <person name="Griffiths-Jones S."/>
            <person name="Gross S."/>
            <person name="Guigo R."/>
            <person name="Gustafson E.A."/>
            <person name="Haerty W."/>
            <person name="Hahn M.W."/>
            <person name="Halligan D.L."/>
            <person name="Halpern A.L."/>
            <person name="Halter G.M."/>
            <person name="Han M.V."/>
            <person name="Heger A."/>
            <person name="Hillier L."/>
            <person name="Hinrichs A.S."/>
            <person name="Holmes I."/>
            <person name="Hoskins R.A."/>
            <person name="Hubisz M.J."/>
            <person name="Hultmark D."/>
            <person name="Huntley M.A."/>
            <person name="Jaffe D.B."/>
            <person name="Jagadeeshan S."/>
            <person name="Jeck W.R."/>
            <person name="Johnson J."/>
            <person name="Jones C.D."/>
            <person name="Jordan W.C."/>
            <person name="Karpen G.H."/>
            <person name="Kataoka E."/>
            <person name="Keightley P.D."/>
            <person name="Kheradpour P."/>
            <person name="Kirkness E.F."/>
            <person name="Koerich L.B."/>
            <person name="Kristiansen K."/>
            <person name="Kudrna D."/>
            <person name="Kulathinal R.J."/>
            <person name="Kumar S."/>
            <person name="Kwok R."/>
            <person name="Lander E."/>
            <person name="Langley C.H."/>
            <person name="Lapoint R."/>
            <person name="Lazzaro B.P."/>
            <person name="Lee S.J."/>
            <person name="Levesque L."/>
            <person name="Li R."/>
            <person name="Lin C.F."/>
            <person name="Lin M.F."/>
            <person name="Lindblad-Toh K."/>
            <person name="Llopart A."/>
            <person name="Long M."/>
            <person name="Low L."/>
            <person name="Lozovsky E."/>
            <person name="Lu J."/>
            <person name="Luo M."/>
            <person name="Machado C.A."/>
            <person name="Makalowski W."/>
            <person name="Marzo M."/>
            <person name="Matsuda M."/>
            <person name="Matzkin L."/>
            <person name="McAllister B."/>
            <person name="McBride C.S."/>
            <person name="McKernan B."/>
            <person name="McKernan K."/>
            <person name="Mendez-Lago M."/>
            <person name="Minx P."/>
            <person name="Mollenhauer M.U."/>
            <person name="Montooth K."/>
            <person name="Mount S.M."/>
            <person name="Mu X."/>
            <person name="Myers E."/>
            <person name="Negre B."/>
            <person name="Newfeld S."/>
            <person name="Nielsen R."/>
            <person name="Noor M.A."/>
            <person name="O'Grady P."/>
            <person name="Pachter L."/>
            <person name="Papaceit M."/>
            <person name="Parisi M.J."/>
            <person name="Parisi M."/>
            <person name="Parts L."/>
            <person name="Pedersen J.S."/>
            <person name="Pesole G."/>
            <person name="Phillippy A.M."/>
            <person name="Ponting C.P."/>
            <person name="Pop M."/>
            <person name="Porcelli D."/>
            <person name="Powell J.R."/>
            <person name="Prohaska S."/>
            <person name="Pruitt K."/>
            <person name="Puig M."/>
            <person name="Quesneville H."/>
            <person name="Ram K.R."/>
            <person name="Rand D."/>
            <person name="Rasmussen M.D."/>
            <person name="Reed L.K."/>
            <person name="Reenan R."/>
            <person name="Reily A."/>
            <person name="Remington K.A."/>
            <person name="Rieger T.T."/>
            <person name="Ritchie M.G."/>
            <person name="Robin C."/>
            <person name="Rogers Y.H."/>
            <person name="Rohde C."/>
            <person name="Rozas J."/>
            <person name="Rubenfield M.J."/>
            <person name="Ruiz A."/>
            <person name="Russo S."/>
            <person name="Salzberg S.L."/>
            <person name="Sanchez-Gracia A."/>
            <person name="Saranga D.J."/>
            <person name="Sato H."/>
            <person name="Schaeffer S.W."/>
            <person name="Schatz M.C."/>
            <person name="Schlenke T."/>
            <person name="Schwartz R."/>
            <person name="Segarra C."/>
            <person name="Singh R.S."/>
            <person name="Sirot L."/>
            <person name="Sirota M."/>
            <person name="Sisneros N.B."/>
            <person name="Smith C.D."/>
            <person name="Smith T.F."/>
            <person name="Spieth J."/>
            <person name="Stage D.E."/>
            <person name="Stark A."/>
            <person name="Stephan W."/>
            <person name="Strausberg R.L."/>
            <person name="Strempel S."/>
            <person name="Sturgill D."/>
            <person name="Sutton G."/>
            <person name="Sutton G.G."/>
            <person name="Tao W."/>
            <person name="Teichmann S."/>
            <person name="Tobari Y.N."/>
            <person name="Tomimura Y."/>
            <person name="Tsolas J.M."/>
            <person name="Valente V.L."/>
            <person name="Venter E."/>
            <person name="Venter J.C."/>
            <person name="Vicario S."/>
            <person name="Vieira F.G."/>
            <person name="Vilella A.J."/>
            <person name="Villasante A."/>
            <person name="Walenz B."/>
            <person name="Wang J."/>
            <person name="Wasserman M."/>
            <person name="Watts T."/>
            <person name="Wilson D."/>
            <person name="Wilson R.K."/>
            <person name="Wing R.A."/>
            <person name="Wolfner M.F."/>
            <person name="Wong A."/>
            <person name="Wong G.K."/>
            <person name="Wu C.I."/>
            <person name="Wu G."/>
            <person name="Yamamoto D."/>
            <person name="Yang H.P."/>
            <person name="Yang S.P."/>
            <person name="Yorke J.A."/>
            <person name="Yoshida K."/>
            <person name="Zdobnov E."/>
            <person name="Zhang P."/>
            <person name="Zhang Y."/>
            <person name="Zimin A.V."/>
            <person name="Baldwin J."/>
            <person name="Abdouelleil A."/>
            <person name="Abdulkadir J."/>
            <person name="Abebe A."/>
            <person name="Abera B."/>
            <person name="Abreu J."/>
            <person name="Acer S.C."/>
            <person name="Aftuck L."/>
            <person name="Alexander A."/>
            <person name="An P."/>
            <person name="Anderson E."/>
            <person name="Anderson S."/>
            <person name="Arachi H."/>
            <person name="Azer M."/>
            <person name="Bachantsang P."/>
            <person name="Barry A."/>
            <person name="Bayul T."/>
            <person name="Berlin A."/>
            <person name="Bessette D."/>
            <person name="Bloom T."/>
            <person name="Blye J."/>
            <person name="Boguslavskiy L."/>
            <person name="Bonnet C."/>
            <person name="Boukhgalter B."/>
            <person name="Bourzgui I."/>
            <person name="Brown A."/>
            <person name="Cahill P."/>
            <person name="Channer S."/>
            <person name="Cheshatsang Y."/>
            <person name="Chuda L."/>
            <person name="Citroen M."/>
            <person name="Collymore A."/>
            <person name="Cooke P."/>
            <person name="Costello M."/>
            <person name="D'Aco K."/>
            <person name="Daza R."/>
            <person name="De Haan G."/>
            <person name="DeGray S."/>
            <person name="DeMaso C."/>
            <person name="Dhargay N."/>
            <person name="Dooley K."/>
            <person name="Dooley E."/>
            <person name="Doricent M."/>
            <person name="Dorje P."/>
            <person name="Dorjee K."/>
            <person name="Dupes A."/>
            <person name="Elong R."/>
            <person name="Falk J."/>
            <person name="Farina A."/>
            <person name="Faro S."/>
            <person name="Ferguson D."/>
            <person name="Fisher S."/>
            <person name="Foley C.D."/>
            <person name="Franke A."/>
            <person name="Friedrich D."/>
            <person name="Gadbois L."/>
            <person name="Gearin G."/>
            <person name="Gearin C.R."/>
            <person name="Giannoukos G."/>
            <person name="Goode T."/>
            <person name="Graham J."/>
            <person name="Grandbois E."/>
            <person name="Grewal S."/>
            <person name="Gyaltsen K."/>
            <person name="Hafez N."/>
            <person name="Hagos B."/>
            <person name="Hall J."/>
            <person name="Henson C."/>
            <person name="Hollinger A."/>
            <person name="Honan T."/>
            <person name="Huard M.D."/>
            <person name="Hughes L."/>
            <person name="Hurhula B."/>
            <person name="Husby M.E."/>
            <person name="Kamat A."/>
            <person name="Kanga B."/>
            <person name="Kashin S."/>
            <person name="Khazanovich D."/>
            <person name="Kisner P."/>
            <person name="Lance K."/>
            <person name="Lara M."/>
            <person name="Lee W."/>
            <person name="Lennon N."/>
            <person name="Letendre F."/>
            <person name="LeVine R."/>
            <person name="Lipovsky A."/>
            <person name="Liu X."/>
            <person name="Liu J."/>
            <person name="Liu S."/>
            <person name="Lokyitsang T."/>
            <person name="Lokyitsang Y."/>
            <person name="Lubonja R."/>
            <person name="Lui A."/>
            <person name="MacDonald P."/>
            <person name="Magnisalis V."/>
            <person name="Maru K."/>
            <person name="Matthews C."/>
            <person name="McCusker W."/>
            <person name="McDonough S."/>
            <person name="Mehta T."/>
            <person name="Meldrim J."/>
            <person name="Meneus L."/>
            <person name="Mihai O."/>
            <person name="Mihalev A."/>
            <person name="Mihova T."/>
            <person name="Mittelman R."/>
            <person name="Mlenga V."/>
            <person name="Montmayeur A."/>
            <person name="Mulrain L."/>
            <person name="Navidi A."/>
            <person name="Naylor J."/>
            <person name="Negash T."/>
            <person name="Nguyen T."/>
            <person name="Nguyen N."/>
            <person name="Nicol R."/>
            <person name="Norbu C."/>
            <person name="Norbu N."/>
            <person name="Novod N."/>
            <person name="O'Neill B."/>
            <person name="Osman S."/>
            <person name="Markiewicz E."/>
            <person name="Oyono O.L."/>
            <person name="Patti C."/>
            <person name="Phunkhang P."/>
            <person name="Pierre F."/>
            <person name="Priest M."/>
            <person name="Raghuraman S."/>
            <person name="Rege F."/>
            <person name="Reyes R."/>
            <person name="Rise C."/>
            <person name="Rogov P."/>
            <person name="Ross K."/>
            <person name="Ryan E."/>
            <person name="Settipalli S."/>
            <person name="Shea T."/>
            <person name="Sherpa N."/>
            <person name="Shi L."/>
            <person name="Shih D."/>
            <person name="Sparrow T."/>
            <person name="Spaulding J."/>
            <person name="Stalker J."/>
            <person name="Stange-Thomann N."/>
            <person name="Stavropoulos S."/>
            <person name="Stone C."/>
            <person name="Strader C."/>
            <person name="Tesfaye S."/>
            <person name="Thomson T."/>
            <person name="Thoulutsang Y."/>
            <person name="Thoulutsang D."/>
            <person name="Topham K."/>
            <person name="Topping I."/>
            <person name="Tsamla T."/>
            <person name="Vassiliev H."/>
            <person name="Vo A."/>
            <person name="Wangchuk T."/>
            <person name="Wangdi T."/>
            <person name="Weiand M."/>
            <person name="Wilkinson J."/>
            <person name="Wilson A."/>
            <person name="Yadav S."/>
            <person name="Young G."/>
            <person name="Yu Q."/>
            <person name="Zembek L."/>
            <person name="Zhong D."/>
            <person name="Zimmer A."/>
            <person name="Zwirko Z."/>
            <person name="Jaffe D.B."/>
            <person name="Alvarez P."/>
            <person name="Brockman W."/>
            <person name="Butler J."/>
            <person name="Chin C."/>
            <person name="Gnerre S."/>
            <person name="Grabherr M."/>
            <person name="Kleber M."/>
            <person name="Mauceli E."/>
            <person name="MacCallum I."/>
        </authorList>
    </citation>
    <scope>NUCLEOTIDE SEQUENCE [LARGE SCALE GENOMIC DNA]</scope>
    <source>
        <strain evidence="3">Rob3c / Tucson 14021-0248.25</strain>
    </source>
</reference>
<proteinExistence type="predicted"/>
<evidence type="ECO:0000313" key="2">
    <source>
        <dbReference type="EMBL" id="EDW56241.1"/>
    </source>
</evidence>
<accession>B4I7E3</accession>
<evidence type="ECO:0000313" key="3">
    <source>
        <dbReference type="Proteomes" id="UP000001292"/>
    </source>
</evidence>
<dbReference type="EMBL" id="CH480823">
    <property type="protein sequence ID" value="EDW56241.1"/>
    <property type="molecule type" value="Genomic_DNA"/>
</dbReference>
<keyword evidence="3" id="KW-1185">Reference proteome</keyword>
<dbReference type="HOGENOM" id="CLU_2063915_0_0_1"/>
<gene>
    <name evidence="2" type="primary">Dsec\GM23004</name>
    <name evidence="2" type="ORF">Dsec_GM23004</name>
</gene>